<dbReference type="Gene3D" id="3.30.560.10">
    <property type="entry name" value="Glucose Oxidase, domain 3"/>
    <property type="match status" value="1"/>
</dbReference>
<dbReference type="Pfam" id="PF00732">
    <property type="entry name" value="GMC_oxred_N"/>
    <property type="match status" value="1"/>
</dbReference>
<keyword evidence="4" id="KW-0285">Flavoprotein</keyword>
<organism evidence="7 8">
    <name type="scientific">Heterodermia speciosa</name>
    <dbReference type="NCBI Taxonomy" id="116794"/>
    <lineage>
        <taxon>Eukaryota</taxon>
        <taxon>Fungi</taxon>
        <taxon>Dikarya</taxon>
        <taxon>Ascomycota</taxon>
        <taxon>Pezizomycotina</taxon>
        <taxon>Lecanoromycetes</taxon>
        <taxon>OSLEUM clade</taxon>
        <taxon>Lecanoromycetidae</taxon>
        <taxon>Caliciales</taxon>
        <taxon>Physciaceae</taxon>
        <taxon>Heterodermia</taxon>
    </lineage>
</organism>
<dbReference type="GO" id="GO:0050660">
    <property type="term" value="F:flavin adenine dinucleotide binding"/>
    <property type="evidence" value="ECO:0007669"/>
    <property type="project" value="InterPro"/>
</dbReference>
<reference evidence="7" key="1">
    <citation type="submission" date="2021-03" db="EMBL/GenBank/DDBJ databases">
        <authorList>
            <person name="Tagirdzhanova G."/>
        </authorList>
    </citation>
    <scope>NUCLEOTIDE SEQUENCE</scope>
</reference>
<feature type="signal peptide" evidence="5">
    <location>
        <begin position="1"/>
        <end position="17"/>
    </location>
</feature>
<evidence type="ECO:0000256" key="5">
    <source>
        <dbReference type="SAM" id="SignalP"/>
    </source>
</evidence>
<feature type="domain" description="Glucose-methanol-choline oxidoreductase N-terminal" evidence="6">
    <location>
        <begin position="329"/>
        <end position="343"/>
    </location>
</feature>
<evidence type="ECO:0000313" key="8">
    <source>
        <dbReference type="Proteomes" id="UP000664521"/>
    </source>
</evidence>
<evidence type="ECO:0000256" key="2">
    <source>
        <dbReference type="ARBA" id="ARBA00023180"/>
    </source>
</evidence>
<evidence type="ECO:0000259" key="6">
    <source>
        <dbReference type="PROSITE" id="PS00624"/>
    </source>
</evidence>
<evidence type="ECO:0000313" key="7">
    <source>
        <dbReference type="EMBL" id="CAF9932937.1"/>
    </source>
</evidence>
<dbReference type="GO" id="GO:0016614">
    <property type="term" value="F:oxidoreductase activity, acting on CH-OH group of donors"/>
    <property type="evidence" value="ECO:0007669"/>
    <property type="project" value="InterPro"/>
</dbReference>
<dbReference type="InterPro" id="IPR012132">
    <property type="entry name" value="GMC_OxRdtase"/>
</dbReference>
<name>A0A8H3FXQ7_9LECA</name>
<comment type="caution">
    <text evidence="7">The sequence shown here is derived from an EMBL/GenBank/DDBJ whole genome shotgun (WGS) entry which is preliminary data.</text>
</comment>
<feature type="binding site" evidence="4">
    <location>
        <begin position="610"/>
        <end position="611"/>
    </location>
    <ligand>
        <name>FAD</name>
        <dbReference type="ChEBI" id="CHEBI:57692"/>
    </ligand>
</feature>
<feature type="binding site" evidence="4">
    <location>
        <begin position="564"/>
        <end position="565"/>
    </location>
    <ligand>
        <name>FAD</name>
        <dbReference type="ChEBI" id="CHEBI:57692"/>
    </ligand>
</feature>
<dbReference type="Gene3D" id="3.50.50.60">
    <property type="entry name" value="FAD/NAD(P)-binding domain"/>
    <property type="match status" value="1"/>
</dbReference>
<protein>
    <recommendedName>
        <fullName evidence="6">Glucose-methanol-choline oxidoreductase N-terminal domain-containing protein</fullName>
    </recommendedName>
</protein>
<dbReference type="SUPFAM" id="SSF51905">
    <property type="entry name" value="FAD/NAD(P)-binding domain"/>
    <property type="match status" value="1"/>
</dbReference>
<feature type="active site" description="Proton donor" evidence="3">
    <location>
        <position position="565"/>
    </location>
</feature>
<evidence type="ECO:0000256" key="4">
    <source>
        <dbReference type="PIRSR" id="PIRSR000137-2"/>
    </source>
</evidence>
<dbReference type="OrthoDB" id="269227at2759"/>
<dbReference type="InterPro" id="IPR007867">
    <property type="entry name" value="GMC_OxRtase_C"/>
</dbReference>
<dbReference type="SUPFAM" id="SSF54373">
    <property type="entry name" value="FAD-linked reductases, C-terminal domain"/>
    <property type="match status" value="1"/>
</dbReference>
<dbReference type="PIRSF" id="PIRSF000137">
    <property type="entry name" value="Alcohol_oxidase"/>
    <property type="match status" value="1"/>
</dbReference>
<evidence type="ECO:0000256" key="3">
    <source>
        <dbReference type="PIRSR" id="PIRSR000137-1"/>
    </source>
</evidence>
<comment type="similarity">
    <text evidence="1">Belongs to the GMC oxidoreductase family.</text>
</comment>
<keyword evidence="4" id="KW-0274">FAD</keyword>
<dbReference type="InterPro" id="IPR000172">
    <property type="entry name" value="GMC_OxRdtase_N"/>
</dbReference>
<dbReference type="PROSITE" id="PS00624">
    <property type="entry name" value="GMC_OXRED_2"/>
    <property type="match status" value="1"/>
</dbReference>
<keyword evidence="2" id="KW-0325">Glycoprotein</keyword>
<dbReference type="GO" id="GO:0044550">
    <property type="term" value="P:secondary metabolite biosynthetic process"/>
    <property type="evidence" value="ECO:0007669"/>
    <property type="project" value="TreeGrafter"/>
</dbReference>
<dbReference type="PANTHER" id="PTHR11552">
    <property type="entry name" value="GLUCOSE-METHANOL-CHOLINE GMC OXIDOREDUCTASE"/>
    <property type="match status" value="1"/>
</dbReference>
<proteinExistence type="inferred from homology"/>
<feature type="chain" id="PRO_5034720626" description="Glucose-methanol-choline oxidoreductase N-terminal domain-containing protein" evidence="5">
    <location>
        <begin position="18"/>
        <end position="629"/>
    </location>
</feature>
<comment type="cofactor">
    <cofactor evidence="4">
        <name>FAD</name>
        <dbReference type="ChEBI" id="CHEBI:57692"/>
    </cofactor>
</comment>
<keyword evidence="5" id="KW-0732">Signal</keyword>
<sequence length="629" mass="67688">MRLELFLFVAWASATLAAVLERKQTLVSRNSTAGYQFGVPYINATFDYVVVGGGTAGLTLATRLAEDPSLSIAVIEAGGFYEADDGNISTTPAYDIFFAGTSPSDVNPKVDWGFVTEPQAGANGQRLHYARGKTLGGSSARHFLFYHRPTISAMQRWADDVGDSSYTLANLLPFFKKSVHYTPPSDIYRNSTNSQENSAFSPSGGPLQVSFGKYEDPFGTWAQRAFQSLGQVAINGFQTGRLLGSAYMALTEDPTTGKRSSSESSFLESSKSPNLHIYNNTLAQRVLFRGNRTATGVLVSSSSLIPANVRLANTTYTLHARHEVILSAGAFQSPQLLMVSGIGPRSILKQHKIPVLHHLPGVGQNLQDQPFFGTSYRVDLSTSSAGLNNPSLNAQAILAFTSQGAGPLTNPGIPVIGWENLPNASFSRLSPATQAALRTFPPDWPQLEFLPAGTILNVSNFATADPVDGTNYASIATALITPLSKGNISIRSPSMTDPPLINPNWLTAAPDRDLALAAFKRQRDFWAYLSAHNVTVGEEVLPGPAVQTDAQIMRYIEENVCPIWHAAATCKMGRRGDRMAVVDGRGRVYGTKGLRVVDASAMPFLTPGHPQSVVYALAEKIADGILRGE</sequence>
<dbReference type="Pfam" id="PF05199">
    <property type="entry name" value="GMC_oxred_C"/>
    <property type="match status" value="1"/>
</dbReference>
<evidence type="ECO:0000256" key="1">
    <source>
        <dbReference type="ARBA" id="ARBA00010790"/>
    </source>
</evidence>
<dbReference type="EMBL" id="CAJPDS010000065">
    <property type="protein sequence ID" value="CAF9932937.1"/>
    <property type="molecule type" value="Genomic_DNA"/>
</dbReference>
<feature type="active site" description="Proton acceptor" evidence="3">
    <location>
        <position position="609"/>
    </location>
</feature>
<dbReference type="InterPro" id="IPR036188">
    <property type="entry name" value="FAD/NAD-bd_sf"/>
</dbReference>
<gene>
    <name evidence="7" type="ORF">HETSPECPRED_008494</name>
</gene>
<accession>A0A8H3FXQ7</accession>
<dbReference type="PANTHER" id="PTHR11552:SF138">
    <property type="entry name" value="DEHYDROGENASE PKFF-RELATED"/>
    <property type="match status" value="1"/>
</dbReference>
<dbReference type="AlphaFoldDB" id="A0A8H3FXQ7"/>
<dbReference type="Proteomes" id="UP000664521">
    <property type="component" value="Unassembled WGS sequence"/>
</dbReference>
<keyword evidence="8" id="KW-1185">Reference proteome</keyword>